<dbReference type="InterPro" id="IPR050411">
    <property type="entry name" value="AlphaKG_dependent_hydroxylases"/>
</dbReference>
<dbReference type="RefSeq" id="WP_159420419.1">
    <property type="nucleotide sequence ID" value="NZ_LJQN01000067.1"/>
</dbReference>
<gene>
    <name evidence="5" type="ORF">ALO67_03961</name>
</gene>
<dbReference type="SUPFAM" id="SSF51197">
    <property type="entry name" value="Clavaminate synthase-like"/>
    <property type="match status" value="1"/>
</dbReference>
<evidence type="ECO:0000256" key="1">
    <source>
        <dbReference type="ARBA" id="ARBA00001954"/>
    </source>
</evidence>
<keyword evidence="3" id="KW-0045">Antibiotic biosynthesis</keyword>
<accession>A0AB34U892</accession>
<dbReference type="AlphaFoldDB" id="A0AB34U892"/>
<dbReference type="Gene3D" id="3.60.130.10">
    <property type="entry name" value="Clavaminate synthase-like"/>
    <property type="match status" value="1"/>
</dbReference>
<dbReference type="PANTHER" id="PTHR10696:SF56">
    <property type="entry name" value="TAUD_TFDA-LIKE DOMAIN-CONTAINING PROTEIN"/>
    <property type="match status" value="1"/>
</dbReference>
<dbReference type="InterPro" id="IPR042098">
    <property type="entry name" value="TauD-like_sf"/>
</dbReference>
<proteinExistence type="predicted"/>
<evidence type="ECO:0000313" key="6">
    <source>
        <dbReference type="Proteomes" id="UP000050545"/>
    </source>
</evidence>
<dbReference type="GO" id="GO:0016706">
    <property type="term" value="F:2-oxoglutarate-dependent dioxygenase activity"/>
    <property type="evidence" value="ECO:0007669"/>
    <property type="project" value="UniProtKB-ARBA"/>
</dbReference>
<comment type="cofactor">
    <cofactor evidence="1">
        <name>Fe(2+)</name>
        <dbReference type="ChEBI" id="CHEBI:29033"/>
    </cofactor>
</comment>
<evidence type="ECO:0000256" key="2">
    <source>
        <dbReference type="ARBA" id="ARBA00023002"/>
    </source>
</evidence>
<evidence type="ECO:0000256" key="3">
    <source>
        <dbReference type="ARBA" id="ARBA00023194"/>
    </source>
</evidence>
<dbReference type="Proteomes" id="UP000050545">
    <property type="component" value="Unassembled WGS sequence"/>
</dbReference>
<evidence type="ECO:0000313" key="5">
    <source>
        <dbReference type="EMBL" id="KPX55510.1"/>
    </source>
</evidence>
<dbReference type="EMBL" id="LJQN01000067">
    <property type="protein sequence ID" value="KPX55510.1"/>
    <property type="molecule type" value="Genomic_DNA"/>
</dbReference>
<evidence type="ECO:0000259" key="4">
    <source>
        <dbReference type="Pfam" id="PF02668"/>
    </source>
</evidence>
<organism evidence="5 6">
    <name type="scientific">Pseudomonas amygdali pv. hibisci</name>
    <dbReference type="NCBI Taxonomy" id="251723"/>
    <lineage>
        <taxon>Bacteria</taxon>
        <taxon>Pseudomonadati</taxon>
        <taxon>Pseudomonadota</taxon>
        <taxon>Gammaproteobacteria</taxon>
        <taxon>Pseudomonadales</taxon>
        <taxon>Pseudomonadaceae</taxon>
        <taxon>Pseudomonas</taxon>
        <taxon>Pseudomonas amygdali</taxon>
    </lineage>
</organism>
<keyword evidence="2" id="KW-0560">Oxidoreductase</keyword>
<reference evidence="5 6" key="1">
    <citation type="submission" date="2015-09" db="EMBL/GenBank/DDBJ databases">
        <title>Genome announcement of multiple Pseudomonas syringae strains.</title>
        <authorList>
            <person name="Thakur S."/>
            <person name="Wang P.W."/>
            <person name="Gong Y."/>
            <person name="Weir B.S."/>
            <person name="Guttman D.S."/>
        </authorList>
    </citation>
    <scope>NUCLEOTIDE SEQUENCE [LARGE SCALE GENOMIC DNA]</scope>
    <source>
        <strain evidence="5 6">ICMP9623</strain>
    </source>
</reference>
<dbReference type="InterPro" id="IPR003819">
    <property type="entry name" value="TauD/TfdA-like"/>
</dbReference>
<dbReference type="PANTHER" id="PTHR10696">
    <property type="entry name" value="GAMMA-BUTYROBETAINE HYDROXYLASE-RELATED"/>
    <property type="match status" value="1"/>
</dbReference>
<dbReference type="Pfam" id="PF02668">
    <property type="entry name" value="TauD"/>
    <property type="match status" value="1"/>
</dbReference>
<name>A0AB34U892_PSEA0</name>
<sequence>MSVADSNARLSACQSMLPLGVLLERLDDTASTLLVRATLPNMLLRDVLGNGSAELSEWARYEGAVLFRGFAVEGAEQFADAMTAFTGVSLEYEERSTPRTQVGEHVYTATEYPAREPIFLHNENAYASCWPQFLAFHCERPAPQGGAMILADTRRVYAGIPQELSADCDRRGLLYKRRFIDGIGYSWQQAFGVRDEEQLASVLQERGYQWYHEGDQLVVQRTSSWSTTHPQTNQSVWFNHGVFFNAMSLPQATRSAFAHLLGQDIYPFQTLYGDGCAIETATYSLLKGAYEQALYRVLLQPGDVLLIDNLVTAHGRDAYTGLRKHYVKMLA</sequence>
<feature type="domain" description="TauD/TfdA-like" evidence="4">
    <location>
        <begin position="51"/>
        <end position="326"/>
    </location>
</feature>
<dbReference type="GO" id="GO:0017000">
    <property type="term" value="P:antibiotic biosynthetic process"/>
    <property type="evidence" value="ECO:0007669"/>
    <property type="project" value="UniProtKB-KW"/>
</dbReference>
<comment type="caution">
    <text evidence="5">The sequence shown here is derived from an EMBL/GenBank/DDBJ whole genome shotgun (WGS) entry which is preliminary data.</text>
</comment>
<protein>
    <recommendedName>
        <fullName evidence="4">TauD/TfdA-like domain-containing protein</fullName>
    </recommendedName>
</protein>